<dbReference type="Gene3D" id="3.40.50.1240">
    <property type="entry name" value="Phosphoglycerate mutase-like"/>
    <property type="match status" value="1"/>
</dbReference>
<gene>
    <name evidence="1" type="ORF">CDQ91_04240</name>
</gene>
<comment type="caution">
    <text evidence="1">The sequence shown here is derived from an EMBL/GenBank/DDBJ whole genome shotgun (WGS) entry which is preliminary data.</text>
</comment>
<name>A0A246K3K2_9SPHN</name>
<dbReference type="EMBL" id="NISJ01000002">
    <property type="protein sequence ID" value="OWR00002.1"/>
    <property type="molecule type" value="Genomic_DNA"/>
</dbReference>
<dbReference type="RefSeq" id="WP_088471490.1">
    <property type="nucleotide sequence ID" value="NZ_NISJ01000002.1"/>
</dbReference>
<evidence type="ECO:0000313" key="2">
    <source>
        <dbReference type="Proteomes" id="UP000197097"/>
    </source>
</evidence>
<dbReference type="SMART" id="SM00855">
    <property type="entry name" value="PGAM"/>
    <property type="match status" value="1"/>
</dbReference>
<dbReference type="Pfam" id="PF00300">
    <property type="entry name" value="His_Phos_1"/>
    <property type="match status" value="1"/>
</dbReference>
<proteinExistence type="predicted"/>
<dbReference type="InterPro" id="IPR029033">
    <property type="entry name" value="His_PPase_superfam"/>
</dbReference>
<dbReference type="OrthoDB" id="5449373at2"/>
<evidence type="ECO:0000313" key="1">
    <source>
        <dbReference type="EMBL" id="OWR00002.1"/>
    </source>
</evidence>
<dbReference type="Proteomes" id="UP000197097">
    <property type="component" value="Unassembled WGS sequence"/>
</dbReference>
<dbReference type="SUPFAM" id="SSF53254">
    <property type="entry name" value="Phosphoglycerate mutase-like"/>
    <property type="match status" value="1"/>
</dbReference>
<reference evidence="1 2" key="1">
    <citation type="journal article" date="2002" name="Int. J. Syst. Evol. Microbiol.">
        <title>Sphingopyxis witflariensis sp. nov., isolated from activated sludge.</title>
        <authorList>
            <person name="Kampfer P."/>
            <person name="Witzenberger R."/>
            <person name="Denner E.B."/>
            <person name="Busse H.J."/>
            <person name="Neef A."/>
        </authorList>
    </citation>
    <scope>NUCLEOTIDE SEQUENCE [LARGE SCALE GENOMIC DNA]</scope>
    <source>
        <strain evidence="1 2">DSM 14551</strain>
    </source>
</reference>
<sequence>MSGFTLHLLRHGALEQPGLMMGRTDGAPTAAGIAACVAQTAGLGVEQLISSDLQRASKAGAAISDALGLPLTVDPRWRELDFGDWDGKASGAVDQGTLGAFWDDPDANPPPGGERWSSLVARVSAALADMVPQTTLVVTHGGAMRAALHALCGFDQRQLWAFDLPYAARLTLQVWPGEKPNAQIIGLTS</sequence>
<dbReference type="CDD" id="cd07067">
    <property type="entry name" value="HP_PGM_like"/>
    <property type="match status" value="1"/>
</dbReference>
<accession>A0A246K3K2</accession>
<dbReference type="InterPro" id="IPR013078">
    <property type="entry name" value="His_Pase_superF_clade-1"/>
</dbReference>
<protein>
    <submittedName>
        <fullName evidence="1">Histidine phosphatase family protein</fullName>
    </submittedName>
</protein>
<keyword evidence="2" id="KW-1185">Reference proteome</keyword>
<organism evidence="1 2">
    <name type="scientific">Sphingopyxis witflariensis</name>
    <dbReference type="NCBI Taxonomy" id="173675"/>
    <lineage>
        <taxon>Bacteria</taxon>
        <taxon>Pseudomonadati</taxon>
        <taxon>Pseudomonadota</taxon>
        <taxon>Alphaproteobacteria</taxon>
        <taxon>Sphingomonadales</taxon>
        <taxon>Sphingomonadaceae</taxon>
        <taxon>Sphingopyxis</taxon>
    </lineage>
</organism>
<dbReference type="AlphaFoldDB" id="A0A246K3K2"/>